<dbReference type="RefSeq" id="WP_116025869.1">
    <property type="nucleotide sequence ID" value="NZ_QTTT01000001.1"/>
</dbReference>
<dbReference type="Gene3D" id="3.40.50.1480">
    <property type="entry name" value="Adenosylhomocysteinase-like"/>
    <property type="match status" value="1"/>
</dbReference>
<evidence type="ECO:0000313" key="7">
    <source>
        <dbReference type="Proteomes" id="UP000256661"/>
    </source>
</evidence>
<dbReference type="Gene3D" id="3.40.50.720">
    <property type="entry name" value="NAD(P)-binding Rossmann-like Domain"/>
    <property type="match status" value="1"/>
</dbReference>
<dbReference type="AlphaFoldDB" id="A0A3D9T7T6"/>
<organism evidence="6 7">
    <name type="scientific">Thermomonospora umbrina</name>
    <dbReference type="NCBI Taxonomy" id="111806"/>
    <lineage>
        <taxon>Bacteria</taxon>
        <taxon>Bacillati</taxon>
        <taxon>Actinomycetota</taxon>
        <taxon>Actinomycetes</taxon>
        <taxon>Streptosporangiales</taxon>
        <taxon>Thermomonosporaceae</taxon>
        <taxon>Thermomonospora</taxon>
    </lineage>
</organism>
<dbReference type="SMART" id="SM00997">
    <property type="entry name" value="AdoHcyase_NAD"/>
    <property type="match status" value="1"/>
</dbReference>
<dbReference type="SUPFAM" id="SSF51735">
    <property type="entry name" value="NAD(P)-binding Rossmann-fold domains"/>
    <property type="match status" value="1"/>
</dbReference>
<proteinExistence type="inferred from homology"/>
<comment type="cofactor">
    <cofactor evidence="1">
        <name>NAD(+)</name>
        <dbReference type="ChEBI" id="CHEBI:57540"/>
    </cofactor>
</comment>
<keyword evidence="4" id="KW-0520">NAD</keyword>
<evidence type="ECO:0000313" key="6">
    <source>
        <dbReference type="EMBL" id="REF00745.1"/>
    </source>
</evidence>
<dbReference type="InterPro" id="IPR015878">
    <property type="entry name" value="Ado_hCys_hydrolase_NAD-bd"/>
</dbReference>
<dbReference type="EMBL" id="QTTT01000001">
    <property type="protein sequence ID" value="REF00745.1"/>
    <property type="molecule type" value="Genomic_DNA"/>
</dbReference>
<comment type="caution">
    <text evidence="6">The sequence shown here is derived from an EMBL/GenBank/DDBJ whole genome shotgun (WGS) entry which is preliminary data.</text>
</comment>
<dbReference type="GO" id="GO:0004013">
    <property type="term" value="F:adenosylhomocysteinase activity"/>
    <property type="evidence" value="ECO:0007669"/>
    <property type="project" value="TreeGrafter"/>
</dbReference>
<dbReference type="InterPro" id="IPR036291">
    <property type="entry name" value="NAD(P)-bd_dom_sf"/>
</dbReference>
<dbReference type="GO" id="GO:0006730">
    <property type="term" value="P:one-carbon metabolic process"/>
    <property type="evidence" value="ECO:0007669"/>
    <property type="project" value="UniProtKB-KW"/>
</dbReference>
<reference evidence="6 7" key="1">
    <citation type="submission" date="2018-08" db="EMBL/GenBank/DDBJ databases">
        <title>Sequencing the genomes of 1000 actinobacteria strains.</title>
        <authorList>
            <person name="Klenk H.-P."/>
        </authorList>
    </citation>
    <scope>NUCLEOTIDE SEQUENCE [LARGE SCALE GENOMIC DNA]</scope>
    <source>
        <strain evidence="6 7">DSM 43927</strain>
    </source>
</reference>
<evidence type="ECO:0000259" key="5">
    <source>
        <dbReference type="SMART" id="SM00997"/>
    </source>
</evidence>
<dbReference type="SMART" id="SM00996">
    <property type="entry name" value="AdoHcyase"/>
    <property type="match status" value="1"/>
</dbReference>
<evidence type="ECO:0000256" key="4">
    <source>
        <dbReference type="ARBA" id="ARBA00023027"/>
    </source>
</evidence>
<dbReference type="InterPro" id="IPR042172">
    <property type="entry name" value="Adenosylhomocyst_ase-like_sf"/>
</dbReference>
<keyword evidence="6" id="KW-0378">Hydrolase</keyword>
<comment type="similarity">
    <text evidence="2">Belongs to the adenosylhomocysteinase family.</text>
</comment>
<dbReference type="PANTHER" id="PTHR23420">
    <property type="entry name" value="ADENOSYLHOMOCYSTEINASE"/>
    <property type="match status" value="1"/>
</dbReference>
<name>A0A3D9T7T6_9ACTN</name>
<dbReference type="GO" id="GO:0033353">
    <property type="term" value="P:S-adenosylmethionine cycle"/>
    <property type="evidence" value="ECO:0007669"/>
    <property type="project" value="TreeGrafter"/>
</dbReference>
<sequence>MNAPAAAPATTAVAVAQSLAVRCVEFEGGPDDAALALRTLTSALTVSSGPAHPRPVSEAAPGHASVALPLGGTAMVSVTPAAPGRWAATVTVTDPGSASDEDVDALLAVVDRLPLTGREVDQIRRDLPITGAVAALAGPGALEGLAVVAAIHHMRDFAGLLHALIECGADPAQMTIIDKGYPYRMRERVDGWLECQGVALVDYPQRALGIAAHLDRAKAAGMRTLVMDDGGYVLPVVLDRFPERPGEIVGVVEQTTSGIWRLADHHPLPVPVFSVAESQLKSAVEAPHVAAAALSSVMAHLPDETWAGRPALVIGYGRLGRQTAAQLRDTHRMRVAVHDLSAAALVTAHQDGHRVGRDLGALIAEHRPLLVMGCAGHGSLLAEHAAAFQASAYLASVTSRDHEFPLTGWARSARRVVDHEPVGHTYVMDDDVELCVLGDGLPVNFHHRESLPTRVIDLVFAALLLGGLTLAEPGQGGHGPGVNVPLVDQILGASPALATYLDLYAEEPSSLSAGSGAGGVRRLVTAAPDGLPDHTRSAWTYGRRPR</sequence>
<dbReference type="Pfam" id="PF00670">
    <property type="entry name" value="AdoHcyase_NAD"/>
    <property type="match status" value="1"/>
</dbReference>
<accession>A0A3D9T7T6</accession>
<dbReference type="PANTHER" id="PTHR23420:SF0">
    <property type="entry name" value="ADENOSYLHOMOCYSTEINASE"/>
    <property type="match status" value="1"/>
</dbReference>
<dbReference type="Proteomes" id="UP000256661">
    <property type="component" value="Unassembled WGS sequence"/>
</dbReference>
<protein>
    <submittedName>
        <fullName evidence="6">S-adenosylhomocysteine hydrolase</fullName>
    </submittedName>
</protein>
<feature type="domain" description="S-adenosyl-L-homocysteine hydrolase NAD binding" evidence="5">
    <location>
        <begin position="289"/>
        <end position="450"/>
    </location>
</feature>
<evidence type="ECO:0000256" key="2">
    <source>
        <dbReference type="ARBA" id="ARBA00007122"/>
    </source>
</evidence>
<keyword evidence="7" id="KW-1185">Reference proteome</keyword>
<evidence type="ECO:0000256" key="1">
    <source>
        <dbReference type="ARBA" id="ARBA00001911"/>
    </source>
</evidence>
<dbReference type="SUPFAM" id="SSF52283">
    <property type="entry name" value="Formate/glycerate dehydrogenase catalytic domain-like"/>
    <property type="match status" value="1"/>
</dbReference>
<gene>
    <name evidence="6" type="ORF">DFJ69_6324</name>
</gene>
<dbReference type="GO" id="GO:0005829">
    <property type="term" value="C:cytosol"/>
    <property type="evidence" value="ECO:0007669"/>
    <property type="project" value="TreeGrafter"/>
</dbReference>
<keyword evidence="3" id="KW-0554">One-carbon metabolism</keyword>
<evidence type="ECO:0000256" key="3">
    <source>
        <dbReference type="ARBA" id="ARBA00022563"/>
    </source>
</evidence>
<dbReference type="OrthoDB" id="3207107at2"/>
<dbReference type="InterPro" id="IPR000043">
    <property type="entry name" value="Adenosylhomocysteinase-like"/>
</dbReference>